<proteinExistence type="predicted"/>
<comment type="caution">
    <text evidence="3">The sequence shown here is derived from an EMBL/GenBank/DDBJ whole genome shotgun (WGS) entry which is preliminary data.</text>
</comment>
<feature type="region of interest" description="Disordered" evidence="1">
    <location>
        <begin position="141"/>
        <end position="187"/>
    </location>
</feature>
<dbReference type="Pfam" id="PF10440">
    <property type="entry name" value="WIYLD"/>
    <property type="match status" value="1"/>
</dbReference>
<dbReference type="InterPro" id="IPR043017">
    <property type="entry name" value="WIYLD_dom_sf"/>
</dbReference>
<dbReference type="PANTHER" id="PTHR34271">
    <property type="entry name" value="NUCLEOLAR HISTONE METHYLTRANSFERASE-RELATED PROTEIN"/>
    <property type="match status" value="1"/>
</dbReference>
<accession>A0A5J9THE8</accession>
<dbReference type="Gene3D" id="1.10.8.850">
    <property type="entry name" value="Histone-lysine N methyltransferase , C-terminal domain-like"/>
    <property type="match status" value="1"/>
</dbReference>
<evidence type="ECO:0000313" key="4">
    <source>
        <dbReference type="Proteomes" id="UP000324897"/>
    </source>
</evidence>
<dbReference type="PANTHER" id="PTHR34271:SF18">
    <property type="entry name" value="WIYLD DOMAIN-CONTAINING PROTEIN"/>
    <property type="match status" value="1"/>
</dbReference>
<keyword evidence="4" id="KW-1185">Reference proteome</keyword>
<protein>
    <recommendedName>
        <fullName evidence="2">WIYLD domain-containing protein</fullName>
    </recommendedName>
</protein>
<dbReference type="AlphaFoldDB" id="A0A5J9THE8"/>
<evidence type="ECO:0000259" key="2">
    <source>
        <dbReference type="Pfam" id="PF10440"/>
    </source>
</evidence>
<name>A0A5J9THE8_9POAL</name>
<dbReference type="EMBL" id="RWGY01000039">
    <property type="protein sequence ID" value="TVU10793.1"/>
    <property type="molecule type" value="Genomic_DNA"/>
</dbReference>
<organism evidence="3 4">
    <name type="scientific">Eragrostis curvula</name>
    <name type="common">weeping love grass</name>
    <dbReference type="NCBI Taxonomy" id="38414"/>
    <lineage>
        <taxon>Eukaryota</taxon>
        <taxon>Viridiplantae</taxon>
        <taxon>Streptophyta</taxon>
        <taxon>Embryophyta</taxon>
        <taxon>Tracheophyta</taxon>
        <taxon>Spermatophyta</taxon>
        <taxon>Magnoliopsida</taxon>
        <taxon>Liliopsida</taxon>
        <taxon>Poales</taxon>
        <taxon>Poaceae</taxon>
        <taxon>PACMAD clade</taxon>
        <taxon>Chloridoideae</taxon>
        <taxon>Eragrostideae</taxon>
        <taxon>Eragrostidinae</taxon>
        <taxon>Eragrostis</taxon>
    </lineage>
</organism>
<sequence>MAPGQGRRRRGDRRIDAAIDHFKDKGYEVRIIRSAVAALLKVYGIGPASWPFLEEDSYHAVQEKLFEMEGEEKQKQLLLEDHQADQMEEQHQQQEADVAILPENNLQVSIVHDMAPTVIPSQLSAIEQRASPNISPCLEPLLSLPPATQEAPVRPPTYGWISDESDSESELEDGEIQPDKPRFMDVC</sequence>
<dbReference type="Proteomes" id="UP000324897">
    <property type="component" value="Chromosome 3"/>
</dbReference>
<feature type="compositionally biased region" description="Acidic residues" evidence="1">
    <location>
        <begin position="163"/>
        <end position="176"/>
    </location>
</feature>
<feature type="domain" description="WIYLD" evidence="2">
    <location>
        <begin position="9"/>
        <end position="69"/>
    </location>
</feature>
<dbReference type="Gramene" id="TVU10793">
    <property type="protein sequence ID" value="TVU10793"/>
    <property type="gene ID" value="EJB05_44342"/>
</dbReference>
<evidence type="ECO:0000256" key="1">
    <source>
        <dbReference type="SAM" id="MobiDB-lite"/>
    </source>
</evidence>
<reference evidence="3 4" key="1">
    <citation type="journal article" date="2019" name="Sci. Rep.">
        <title>A high-quality genome of Eragrostis curvula grass provides insights into Poaceae evolution and supports new strategies to enhance forage quality.</title>
        <authorList>
            <person name="Carballo J."/>
            <person name="Santos B.A.C.M."/>
            <person name="Zappacosta D."/>
            <person name="Garbus I."/>
            <person name="Selva J.P."/>
            <person name="Gallo C.A."/>
            <person name="Diaz A."/>
            <person name="Albertini E."/>
            <person name="Caccamo M."/>
            <person name="Echenique V."/>
        </authorList>
    </citation>
    <scope>NUCLEOTIDE SEQUENCE [LARGE SCALE GENOMIC DNA]</scope>
    <source>
        <strain evidence="4">cv. Victoria</strain>
        <tissue evidence="3">Leaf</tissue>
    </source>
</reference>
<gene>
    <name evidence="3" type="ORF">EJB05_44342</name>
</gene>
<evidence type="ECO:0000313" key="3">
    <source>
        <dbReference type="EMBL" id="TVU10793.1"/>
    </source>
</evidence>
<dbReference type="InterPro" id="IPR018848">
    <property type="entry name" value="WIYLD_domain"/>
</dbReference>
<feature type="compositionally biased region" description="Basic and acidic residues" evidence="1">
    <location>
        <begin position="177"/>
        <end position="187"/>
    </location>
</feature>